<evidence type="ECO:0000256" key="1">
    <source>
        <dbReference type="SAM" id="Phobius"/>
    </source>
</evidence>
<keyword evidence="1" id="KW-0472">Membrane</keyword>
<dbReference type="AlphaFoldDB" id="A0AAP4BS88"/>
<dbReference type="EMBL" id="JASNVP010000001">
    <property type="protein sequence ID" value="MDK4324928.1"/>
    <property type="molecule type" value="Genomic_DNA"/>
</dbReference>
<name>A0AAP4BS88_9CORY</name>
<protein>
    <submittedName>
        <fullName evidence="2">AbrB family transcriptional regulator</fullName>
    </submittedName>
</protein>
<dbReference type="GO" id="GO:0016020">
    <property type="term" value="C:membrane"/>
    <property type="evidence" value="ECO:0007669"/>
    <property type="project" value="InterPro"/>
</dbReference>
<reference evidence="2" key="1">
    <citation type="submission" date="2023-05" db="EMBL/GenBank/DDBJ databases">
        <title>Metabolic capabilities are highly conserved among human nasal-associated Corynebacterium species in pangenomic analyses.</title>
        <authorList>
            <person name="Tran T.H."/>
            <person name="Roberts A.Q."/>
            <person name="Escapa I.F."/>
            <person name="Gao W."/>
            <person name="Conlan S."/>
            <person name="Kong H."/>
            <person name="Segre J.A."/>
            <person name="Kelly M.S."/>
            <person name="Lemon K.P."/>
        </authorList>
    </citation>
    <scope>NUCLEOTIDE SEQUENCE</scope>
    <source>
        <strain evidence="2">KPL2654</strain>
    </source>
</reference>
<feature type="transmembrane region" description="Helical" evidence="1">
    <location>
        <begin position="88"/>
        <end position="110"/>
    </location>
</feature>
<dbReference type="RefSeq" id="WP_147579020.1">
    <property type="nucleotide sequence ID" value="NZ_CABIYR010000005.1"/>
</dbReference>
<feature type="transmembrane region" description="Helical" evidence="1">
    <location>
        <begin position="268"/>
        <end position="289"/>
    </location>
</feature>
<feature type="transmembrane region" description="Helical" evidence="1">
    <location>
        <begin position="234"/>
        <end position="256"/>
    </location>
</feature>
<organism evidence="2 3">
    <name type="scientific">Corynebacterium propinquum</name>
    <dbReference type="NCBI Taxonomy" id="43769"/>
    <lineage>
        <taxon>Bacteria</taxon>
        <taxon>Bacillati</taxon>
        <taxon>Actinomycetota</taxon>
        <taxon>Actinomycetes</taxon>
        <taxon>Mycobacteriales</taxon>
        <taxon>Corynebacteriaceae</taxon>
        <taxon>Corynebacterium</taxon>
    </lineage>
</organism>
<evidence type="ECO:0000313" key="2">
    <source>
        <dbReference type="EMBL" id="MDK4324928.1"/>
    </source>
</evidence>
<dbReference type="Proteomes" id="UP001226160">
    <property type="component" value="Unassembled WGS sequence"/>
</dbReference>
<feature type="transmembrane region" description="Helical" evidence="1">
    <location>
        <begin position="20"/>
        <end position="48"/>
    </location>
</feature>
<dbReference type="NCBIfam" id="TIGR03082">
    <property type="entry name" value="Gneg_AbrB_dup"/>
    <property type="match status" value="2"/>
</dbReference>
<sequence>MTLFSWTPHSWRWFLLAPASVALGWALDAVGLPAAWIIGAIVVAGTWSLSTGEQLNVHPLFYRFGRGIIMTLAAVPLTQIPAADLLHFLLPGLFVTAFTVTVGVAGGVLLSRAQPRHISPETGVLSMLPGGASVVSTLAIDFGANFRYVMLTQYLRVLVLSLTLPVIVHLFMSGQLHEKGLSNDSPWWMLLVFAAIALGAEPVARKLHVPAATALGPLLATVLAAALLPDDVEVAPPAYLAIVAFLSIGWVCGGSLQRDTLAFFAKQLPATFAFLGALMAVCALSAWPLTGWLDISYFEAYLATSPGALETVLALSAEGSAGAEVVAIQIIRLLAVLLLASWLPQVLHGVRKLRR</sequence>
<gene>
    <name evidence="2" type="ORF">QPX54_00105</name>
</gene>
<feature type="transmembrane region" description="Helical" evidence="1">
    <location>
        <begin position="326"/>
        <end position="347"/>
    </location>
</feature>
<feature type="transmembrane region" description="Helical" evidence="1">
    <location>
        <begin position="60"/>
        <end position="82"/>
    </location>
</feature>
<feature type="transmembrane region" description="Helical" evidence="1">
    <location>
        <begin position="154"/>
        <end position="174"/>
    </location>
</feature>
<feature type="transmembrane region" description="Helical" evidence="1">
    <location>
        <begin position="186"/>
        <end position="204"/>
    </location>
</feature>
<dbReference type="InterPro" id="IPR007820">
    <property type="entry name" value="AbrB_fam"/>
</dbReference>
<evidence type="ECO:0000313" key="3">
    <source>
        <dbReference type="Proteomes" id="UP001226160"/>
    </source>
</evidence>
<dbReference type="PANTHER" id="PTHR38457">
    <property type="entry name" value="REGULATOR ABRB-RELATED"/>
    <property type="match status" value="1"/>
</dbReference>
<dbReference type="PANTHER" id="PTHR38457:SF1">
    <property type="entry name" value="REGULATOR ABRB-RELATED"/>
    <property type="match status" value="1"/>
</dbReference>
<comment type="caution">
    <text evidence="2">The sequence shown here is derived from an EMBL/GenBank/DDBJ whole genome shotgun (WGS) entry which is preliminary data.</text>
</comment>
<dbReference type="Pfam" id="PF05145">
    <property type="entry name" value="AbrB"/>
    <property type="match status" value="1"/>
</dbReference>
<keyword evidence="1" id="KW-0812">Transmembrane</keyword>
<proteinExistence type="predicted"/>
<keyword evidence="1" id="KW-1133">Transmembrane helix</keyword>
<dbReference type="GO" id="GO:0010468">
    <property type="term" value="P:regulation of gene expression"/>
    <property type="evidence" value="ECO:0007669"/>
    <property type="project" value="InterPro"/>
</dbReference>
<accession>A0AAP4BS88</accession>
<feature type="transmembrane region" description="Helical" evidence="1">
    <location>
        <begin position="211"/>
        <end position="228"/>
    </location>
</feature>
<dbReference type="InterPro" id="IPR017516">
    <property type="entry name" value="AbrB_dup"/>
</dbReference>
<dbReference type="PIRSF" id="PIRSF038991">
    <property type="entry name" value="Protein_AbrB"/>
    <property type="match status" value="1"/>
</dbReference>